<dbReference type="Pfam" id="PF01229">
    <property type="entry name" value="Glyco_hydro_39"/>
    <property type="match status" value="1"/>
</dbReference>
<dbReference type="EMBL" id="GIBP01002411">
    <property type="protein sequence ID" value="NDV31380.1"/>
    <property type="molecule type" value="Transcribed_RNA"/>
</dbReference>
<dbReference type="AlphaFoldDB" id="A0A6B2L339"/>
<dbReference type="InterPro" id="IPR017853">
    <property type="entry name" value="GH"/>
</dbReference>
<dbReference type="PANTHER" id="PTHR12631">
    <property type="entry name" value="ALPHA-L-IDURONIDASE"/>
    <property type="match status" value="1"/>
</dbReference>
<evidence type="ECO:0000259" key="5">
    <source>
        <dbReference type="Pfam" id="PF01229"/>
    </source>
</evidence>
<evidence type="ECO:0000313" key="6">
    <source>
        <dbReference type="EMBL" id="NDV31380.1"/>
    </source>
</evidence>
<evidence type="ECO:0000256" key="1">
    <source>
        <dbReference type="ARBA" id="ARBA00008875"/>
    </source>
</evidence>
<dbReference type="Gene3D" id="3.20.20.80">
    <property type="entry name" value="Glycosidases"/>
    <property type="match status" value="1"/>
</dbReference>
<dbReference type="PANTHER" id="PTHR12631:SF10">
    <property type="entry name" value="BETA-XYLOSIDASE-LIKE PROTEIN-RELATED"/>
    <property type="match status" value="1"/>
</dbReference>
<reference evidence="6" key="1">
    <citation type="journal article" date="2020" name="J. Eukaryot. Microbiol.">
        <title>De novo Sequencing, Assembly and Annotation of the Transcriptome for the Free-Living Testate Amoeba Arcella intermedia.</title>
        <authorList>
            <person name="Ribeiro G.M."/>
            <person name="Porfirio-Sousa A.L."/>
            <person name="Maurer-Alcala X.X."/>
            <person name="Katz L.A."/>
            <person name="Lahr D.J.G."/>
        </authorList>
    </citation>
    <scope>NUCLEOTIDE SEQUENCE</scope>
</reference>
<comment type="similarity">
    <text evidence="1">Belongs to the glycosyl hydrolase 39 family.</text>
</comment>
<dbReference type="SUPFAM" id="SSF51445">
    <property type="entry name" value="(Trans)glycosidases"/>
    <property type="match status" value="1"/>
</dbReference>
<dbReference type="Gene3D" id="2.60.40.1500">
    <property type="entry name" value="Glycosyl hydrolase domain, family 39"/>
    <property type="match status" value="1"/>
</dbReference>
<dbReference type="PROSITE" id="PS01027">
    <property type="entry name" value="GLYCOSYL_HYDROL_F39"/>
    <property type="match status" value="1"/>
</dbReference>
<dbReference type="GO" id="GO:0005975">
    <property type="term" value="P:carbohydrate metabolic process"/>
    <property type="evidence" value="ECO:0007669"/>
    <property type="project" value="InterPro"/>
</dbReference>
<evidence type="ECO:0000256" key="4">
    <source>
        <dbReference type="PIRSR" id="PIRSR600514-1"/>
    </source>
</evidence>
<dbReference type="GO" id="GO:0004553">
    <property type="term" value="F:hydrolase activity, hydrolyzing O-glycosyl compounds"/>
    <property type="evidence" value="ECO:0007669"/>
    <property type="project" value="InterPro"/>
</dbReference>
<evidence type="ECO:0000256" key="2">
    <source>
        <dbReference type="ARBA" id="ARBA00022801"/>
    </source>
</evidence>
<dbReference type="SUPFAM" id="SSF51011">
    <property type="entry name" value="Glycosyl hydrolase domain"/>
    <property type="match status" value="1"/>
</dbReference>
<feature type="active site" description="Proton donor" evidence="4">
    <location>
        <position position="151"/>
    </location>
</feature>
<dbReference type="InterPro" id="IPR049166">
    <property type="entry name" value="GH39_cat"/>
</dbReference>
<accession>A0A6B2L339</accession>
<keyword evidence="3" id="KW-0326">Glycosidase</keyword>
<dbReference type="PRINTS" id="PR00745">
    <property type="entry name" value="GLHYDRLASE39"/>
</dbReference>
<dbReference type="InterPro" id="IPR051923">
    <property type="entry name" value="Glycosyl_Hydrolase_39"/>
</dbReference>
<organism evidence="6">
    <name type="scientific">Arcella intermedia</name>
    <dbReference type="NCBI Taxonomy" id="1963864"/>
    <lineage>
        <taxon>Eukaryota</taxon>
        <taxon>Amoebozoa</taxon>
        <taxon>Tubulinea</taxon>
        <taxon>Elardia</taxon>
        <taxon>Arcellinida</taxon>
        <taxon>Sphaerothecina</taxon>
        <taxon>Arcellidae</taxon>
        <taxon>Arcella</taxon>
    </lineage>
</organism>
<sequence>MDDPMTPWVHYWEKCVGSGHALLGLRSDWQRHLKIVRDELGFEYVRFHGILNDDLSVLQVINGEPYYSYYNIDSIYDYLQSIGMKPVVELSFMPQDIAMDPTKTVFHYKGITSPPKDWTAWTGLVKSFVSHLIDRYGLAEVSTWYFEVWNEPNCGFWSGTYQQYFYLLQITEQVIHSISPSLKVGGPASCQSGLINETMAYINNGTFKLDFISTHLYPTDFTPLKVDVMKQVVSSVRSIVGDMPLLYTEYNDGLYGNPPLHDTPFASAFIFKNLVDVEGLVEMFSWWTFTDIFEEGGQDHVLFNKTTGWGLLALYDIPKPSFRAFQLLHQTGQHRVAGTVPPDFYPTAGAMATSNQTHLTILAWNHQVPGEPIGTESLSVSVSGYPISFSLPASIRRIDDQNGNPYGLWLKMGAPQYPTAQQIEALMGASELQSGSIPYTFIEGNMNFQFDLPPQGVASIVVSLPLQ</sequence>
<protein>
    <recommendedName>
        <fullName evidence="5">Glycosyl hydrolases family 39 N-terminal catalytic domain-containing protein</fullName>
    </recommendedName>
</protein>
<dbReference type="InterPro" id="IPR049165">
    <property type="entry name" value="GH39_as"/>
</dbReference>
<name>A0A6B2L339_9EUKA</name>
<keyword evidence="2" id="KW-0378">Hydrolase</keyword>
<evidence type="ECO:0000256" key="3">
    <source>
        <dbReference type="ARBA" id="ARBA00023295"/>
    </source>
</evidence>
<feature type="domain" description="Glycosyl hydrolases family 39 N-terminal catalytic" evidence="5">
    <location>
        <begin position="7"/>
        <end position="431"/>
    </location>
</feature>
<proteinExistence type="inferred from homology"/>
<dbReference type="InterPro" id="IPR000514">
    <property type="entry name" value="Glyco_hydro_39"/>
</dbReference>